<evidence type="ECO:0000313" key="1">
    <source>
        <dbReference type="EMBL" id="QDK02698.1"/>
    </source>
</evidence>
<dbReference type="GO" id="GO:0016301">
    <property type="term" value="F:kinase activity"/>
    <property type="evidence" value="ECO:0007669"/>
    <property type="project" value="UniProtKB-KW"/>
</dbReference>
<keyword evidence="2" id="KW-1185">Reference proteome</keyword>
<sequence>MIIALEAPDGAGKSTLAETIVNRWDRGPAKLVHIGPPPDKREGQSIADYSVTCYRRLLKETAQPFLEWGATPKNLDHLVVLDRAHWGSAVYGGLFRPDTNIDGFGDLGPHGVQKFDDVIARAGGMTVTLTPSVETLIERSRGRDDPYLDEVDGERDDQLRNIHGRYLTFARDFASLSLASFLAMPLYAHEGIEDDIKHAPIVPEFFKPCLLSSLEHHRPRLYSEIFDKPETWDRDIVYCHEPEVVADYLIHRMTASECQS</sequence>
<evidence type="ECO:0000313" key="2">
    <source>
        <dbReference type="Proteomes" id="UP000319596"/>
    </source>
</evidence>
<name>A0A514U176_9CAUD</name>
<proteinExistence type="predicted"/>
<dbReference type="Proteomes" id="UP000319596">
    <property type="component" value="Segment"/>
</dbReference>
<gene>
    <name evidence="1" type="primary">182</name>
    <name evidence="1" type="ORF">SEA_PHENDRIX_182</name>
</gene>
<dbReference type="KEGG" id="vg:77924742"/>
<dbReference type="EMBL" id="MN096369">
    <property type="protein sequence ID" value="QDK02698.1"/>
    <property type="molecule type" value="Genomic_DNA"/>
</dbReference>
<accession>A0A514U176</accession>
<keyword evidence="1" id="KW-0808">Transferase</keyword>
<dbReference type="InterPro" id="IPR027417">
    <property type="entry name" value="P-loop_NTPase"/>
</dbReference>
<dbReference type="RefSeq" id="YP_010649196.1">
    <property type="nucleotide sequence ID" value="NC_070764.1"/>
</dbReference>
<protein>
    <submittedName>
        <fullName evidence="1">Thymidylate kinase</fullName>
    </submittedName>
</protein>
<dbReference type="Gene3D" id="3.40.50.300">
    <property type="entry name" value="P-loop containing nucleotide triphosphate hydrolases"/>
    <property type="match status" value="1"/>
</dbReference>
<organism evidence="1 2">
    <name type="scientific">Gordonia phage Phendrix</name>
    <dbReference type="NCBI Taxonomy" id="2593335"/>
    <lineage>
        <taxon>Viruses</taxon>
        <taxon>Duplodnaviria</taxon>
        <taxon>Heunggongvirae</taxon>
        <taxon>Uroviricota</taxon>
        <taxon>Caudoviricetes</taxon>
        <taxon>Godonkavirus</taxon>
        <taxon>Godonkavirus phendrix</taxon>
    </lineage>
</organism>
<dbReference type="GeneID" id="77924742"/>
<keyword evidence="1" id="KW-0418">Kinase</keyword>
<dbReference type="SUPFAM" id="SSF52540">
    <property type="entry name" value="P-loop containing nucleoside triphosphate hydrolases"/>
    <property type="match status" value="1"/>
</dbReference>
<reference evidence="1 2" key="1">
    <citation type="submission" date="2019-06" db="EMBL/GenBank/DDBJ databases">
        <authorList>
            <person name="Burns M.A."/>
            <person name="Hill G.C."/>
            <person name="Wesley B.E."/>
            <person name="Womack T.V."/>
            <person name="Krukonis G.P."/>
            <person name="Delesalle V.A."/>
            <person name="Garlena R.A."/>
            <person name="Russell D.A."/>
            <person name="Pope W.H."/>
            <person name="Jacobs-Sera D."/>
            <person name="Hatfull G.F."/>
        </authorList>
    </citation>
    <scope>NUCLEOTIDE SEQUENCE [LARGE SCALE GENOMIC DNA]</scope>
</reference>